<feature type="binding site" evidence="4">
    <location>
        <position position="281"/>
    </location>
    <ligand>
        <name>pyridoxal 5'-phosphate</name>
        <dbReference type="ChEBI" id="CHEBI:597326"/>
    </ligand>
</feature>
<comment type="catalytic activity">
    <reaction evidence="4">
        <text>N(2)-acetyl-L-ornithine + 2-oxoglutarate = N-acetyl-L-glutamate 5-semialdehyde + L-glutamate</text>
        <dbReference type="Rhea" id="RHEA:18049"/>
        <dbReference type="ChEBI" id="CHEBI:16810"/>
        <dbReference type="ChEBI" id="CHEBI:29123"/>
        <dbReference type="ChEBI" id="CHEBI:29985"/>
        <dbReference type="ChEBI" id="CHEBI:57805"/>
        <dbReference type="EC" id="2.6.1.11"/>
    </reaction>
</comment>
<proteinExistence type="inferred from homology"/>
<feature type="binding site" evidence="4">
    <location>
        <position position="141"/>
    </location>
    <ligand>
        <name>N(2)-acetyl-L-ornithine</name>
        <dbReference type="ChEBI" id="CHEBI:57805"/>
    </ligand>
</feature>
<dbReference type="NCBIfam" id="NF002325">
    <property type="entry name" value="PRK01278.1"/>
    <property type="match status" value="1"/>
</dbReference>
<comment type="pathway">
    <text evidence="4">Amino-acid biosynthesis; L-arginine biosynthesis; N(2)-acetyl-L-ornithine from L-glutamate: step 4/4.</text>
</comment>
<dbReference type="Pfam" id="PF00202">
    <property type="entry name" value="Aminotran_3"/>
    <property type="match status" value="1"/>
</dbReference>
<dbReference type="InterPro" id="IPR004636">
    <property type="entry name" value="AcOrn/SuccOrn_fam"/>
</dbReference>
<evidence type="ECO:0000256" key="3">
    <source>
        <dbReference type="ARBA" id="ARBA00022898"/>
    </source>
</evidence>
<dbReference type="InterPro" id="IPR015421">
    <property type="entry name" value="PyrdxlP-dep_Trfase_major"/>
</dbReference>
<feature type="binding site" evidence="4">
    <location>
        <begin position="223"/>
        <end position="226"/>
    </location>
    <ligand>
        <name>pyridoxal 5'-phosphate</name>
        <dbReference type="ChEBI" id="CHEBI:597326"/>
    </ligand>
</feature>
<organism evidence="5 6">
    <name type="scientific">Geomobilimonas luticola</name>
    <dbReference type="NCBI Taxonomy" id="1114878"/>
    <lineage>
        <taxon>Bacteria</taxon>
        <taxon>Pseudomonadati</taxon>
        <taxon>Thermodesulfobacteriota</taxon>
        <taxon>Desulfuromonadia</taxon>
        <taxon>Geobacterales</taxon>
        <taxon>Geobacteraceae</taxon>
        <taxon>Geomobilimonas</taxon>
    </lineage>
</organism>
<keyword evidence="6" id="KW-1185">Reference proteome</keyword>
<evidence type="ECO:0000256" key="1">
    <source>
        <dbReference type="ARBA" id="ARBA00022576"/>
    </source>
</evidence>
<dbReference type="InterPro" id="IPR050103">
    <property type="entry name" value="Class-III_PLP-dep_AT"/>
</dbReference>
<dbReference type="EMBL" id="JAHCVK010000001">
    <property type="protein sequence ID" value="MBT0651701.1"/>
    <property type="molecule type" value="Genomic_DNA"/>
</dbReference>
<sequence>MNSAEWIAKADKYVMKTYGRYPLVPVRGEGCRLWDADGKEYLDFLAGVAVNNLGHCHPKVVAALQQQAATLIHCSNYYNIPQQIELAELLCSHSFADKAFFCNSGAEANEAAIKLARKYSREKYGENRYEIITAAESFHGRTMATVSATGQEKVQKFFDPLLHGFRHVPFDDVPALKAAISPNTCAVMLEPIQGEGGVNVPSPGYFQAVRQICDEHNLLFIFDEVQVGMGRTGKLFAHEHFGVTPDIMTLAKALAGGAPIGTMLARDEVAVAFSPGTHGSTFGGNPLVTAAAVATVRTILEEGILNRTEEIGDYLLGELEALKGKYPFITEVRGIGLMIGMGLAFPAGDIVKKGLERGVLLNVTHDTVLRFVPPLVVTKQEIDRMIVILDGILAEITP</sequence>
<dbReference type="InterPro" id="IPR015422">
    <property type="entry name" value="PyrdxlP-dep_Trfase_small"/>
</dbReference>
<comment type="cofactor">
    <cofactor evidence="4">
        <name>pyridoxal 5'-phosphate</name>
        <dbReference type="ChEBI" id="CHEBI:597326"/>
    </cofactor>
    <text evidence="4">Binds 1 pyridoxal phosphate per subunit.</text>
</comment>
<keyword evidence="4" id="KW-0028">Amino-acid biosynthesis</keyword>
<protein>
    <recommendedName>
        <fullName evidence="4">Acetylornithine aminotransferase</fullName>
        <shortName evidence="4">ACOAT</shortName>
        <ecNumber evidence="4">2.6.1.11</ecNumber>
    </recommendedName>
</protein>
<dbReference type="PANTHER" id="PTHR11986:SF113">
    <property type="entry name" value="SUCCINYLORNITHINE TRANSAMINASE"/>
    <property type="match status" value="1"/>
</dbReference>
<feature type="modified residue" description="N6-(pyridoxal phosphate)lysine" evidence="4">
    <location>
        <position position="252"/>
    </location>
</feature>
<keyword evidence="3 4" id="KW-0663">Pyridoxal phosphate</keyword>
<comment type="caution">
    <text evidence="5">The sequence shown here is derived from an EMBL/GenBank/DDBJ whole genome shotgun (WGS) entry which is preliminary data.</text>
</comment>
<comment type="similarity">
    <text evidence="4">Belongs to the class-III pyridoxal-phosphate-dependent aminotransferase family. ArgD subfamily.</text>
</comment>
<evidence type="ECO:0000256" key="2">
    <source>
        <dbReference type="ARBA" id="ARBA00022679"/>
    </source>
</evidence>
<dbReference type="EC" id="2.6.1.11" evidence="4"/>
<dbReference type="SUPFAM" id="SSF53383">
    <property type="entry name" value="PLP-dependent transferases"/>
    <property type="match status" value="1"/>
</dbReference>
<dbReference type="RefSeq" id="WP_214173702.1">
    <property type="nucleotide sequence ID" value="NZ_JAHCVK010000001.1"/>
</dbReference>
<keyword evidence="1 4" id="KW-0032">Aminotransferase</keyword>
<dbReference type="PIRSF" id="PIRSF000521">
    <property type="entry name" value="Transaminase_4ab_Lys_Orn"/>
    <property type="match status" value="1"/>
</dbReference>
<dbReference type="Gene3D" id="3.40.640.10">
    <property type="entry name" value="Type I PLP-dependent aspartate aminotransferase-like (Major domain)"/>
    <property type="match status" value="1"/>
</dbReference>
<dbReference type="HAMAP" id="MF_01107">
    <property type="entry name" value="ArgD_aminotrans_3"/>
    <property type="match status" value="1"/>
</dbReference>
<comment type="subunit">
    <text evidence="4">Homodimer.</text>
</comment>
<feature type="binding site" evidence="4">
    <location>
        <begin position="105"/>
        <end position="106"/>
    </location>
    <ligand>
        <name>pyridoxal 5'-phosphate</name>
        <dbReference type="ChEBI" id="CHEBI:597326"/>
    </ligand>
</feature>
<feature type="binding site" evidence="4">
    <location>
        <position position="138"/>
    </location>
    <ligand>
        <name>pyridoxal 5'-phosphate</name>
        <dbReference type="ChEBI" id="CHEBI:597326"/>
    </ligand>
</feature>
<dbReference type="PANTHER" id="PTHR11986">
    <property type="entry name" value="AMINOTRANSFERASE CLASS III"/>
    <property type="match status" value="1"/>
</dbReference>
<comment type="subcellular location">
    <subcellularLocation>
        <location evidence="4">Cytoplasm</location>
    </subcellularLocation>
</comment>
<keyword evidence="2 4" id="KW-0808">Transferase</keyword>
<comment type="miscellaneous">
    <text evidence="4">May also have succinyldiaminopimelate aminotransferase activity, thus carrying out the corresponding step in lysine biosynthesis.</text>
</comment>
<dbReference type="Gene3D" id="3.90.1150.10">
    <property type="entry name" value="Aspartate Aminotransferase, domain 1"/>
    <property type="match status" value="1"/>
</dbReference>
<evidence type="ECO:0000313" key="5">
    <source>
        <dbReference type="EMBL" id="MBT0651701.1"/>
    </source>
</evidence>
<name>A0ABS5S8J5_9BACT</name>
<dbReference type="CDD" id="cd00610">
    <property type="entry name" value="OAT_like"/>
    <property type="match status" value="1"/>
</dbReference>
<keyword evidence="4" id="KW-0055">Arginine biosynthesis</keyword>
<dbReference type="NCBIfam" id="NF002874">
    <property type="entry name" value="PRK03244.1"/>
    <property type="match status" value="1"/>
</dbReference>
<evidence type="ECO:0000313" key="6">
    <source>
        <dbReference type="Proteomes" id="UP000756860"/>
    </source>
</evidence>
<dbReference type="InterPro" id="IPR015424">
    <property type="entry name" value="PyrdxlP-dep_Trfase"/>
</dbReference>
<accession>A0ABS5S8J5</accession>
<dbReference type="InterPro" id="IPR005814">
    <property type="entry name" value="Aminotrans_3"/>
</dbReference>
<dbReference type="NCBIfam" id="TIGR00707">
    <property type="entry name" value="argD"/>
    <property type="match status" value="1"/>
</dbReference>
<feature type="binding site" evidence="4">
    <location>
        <position position="280"/>
    </location>
    <ligand>
        <name>N(2)-acetyl-L-ornithine</name>
        <dbReference type="ChEBI" id="CHEBI:57805"/>
    </ligand>
</feature>
<dbReference type="InterPro" id="IPR049704">
    <property type="entry name" value="Aminotrans_3_PPA_site"/>
</dbReference>
<dbReference type="PROSITE" id="PS00600">
    <property type="entry name" value="AA_TRANSFER_CLASS_3"/>
    <property type="match status" value="1"/>
</dbReference>
<dbReference type="Proteomes" id="UP000756860">
    <property type="component" value="Unassembled WGS sequence"/>
</dbReference>
<dbReference type="GO" id="GO:0003992">
    <property type="term" value="F:N2-acetyl-L-ornithine:2-oxoglutarate 5-aminotransferase activity"/>
    <property type="evidence" value="ECO:0007669"/>
    <property type="project" value="UniProtKB-EC"/>
</dbReference>
<gene>
    <name evidence="4" type="primary">argD</name>
    <name evidence="5" type="ORF">KI810_01410</name>
</gene>
<evidence type="ECO:0000256" key="4">
    <source>
        <dbReference type="HAMAP-Rule" id="MF_01107"/>
    </source>
</evidence>
<keyword evidence="4" id="KW-0963">Cytoplasm</keyword>
<reference evidence="5 6" key="1">
    <citation type="submission" date="2021-05" db="EMBL/GenBank/DDBJ databases">
        <title>The draft genome of Geobacter luticola JCM 17780.</title>
        <authorList>
            <person name="Xu Z."/>
            <person name="Masuda Y."/>
            <person name="Itoh H."/>
            <person name="Senoo K."/>
        </authorList>
    </citation>
    <scope>NUCLEOTIDE SEQUENCE [LARGE SCALE GENOMIC DNA]</scope>
    <source>
        <strain evidence="5 6">JCM 17780</strain>
    </source>
</reference>